<evidence type="ECO:0000313" key="1">
    <source>
        <dbReference type="EMBL" id="TBL69711.1"/>
    </source>
</evidence>
<dbReference type="Gene3D" id="3.30.360.10">
    <property type="entry name" value="Dihydrodipicolinate Reductase, domain 2"/>
    <property type="match status" value="1"/>
</dbReference>
<comment type="caution">
    <text evidence="1">The sequence shown here is derived from an EMBL/GenBank/DDBJ whole genome shotgun (WGS) entry which is preliminary data.</text>
</comment>
<proteinExistence type="predicted"/>
<gene>
    <name evidence="1" type="ORF">EYB31_35640</name>
</gene>
<organism evidence="1 2">
    <name type="scientific">Paenibacillus thalictri</name>
    <dbReference type="NCBI Taxonomy" id="2527873"/>
    <lineage>
        <taxon>Bacteria</taxon>
        <taxon>Bacillati</taxon>
        <taxon>Bacillota</taxon>
        <taxon>Bacilli</taxon>
        <taxon>Bacillales</taxon>
        <taxon>Paenibacillaceae</taxon>
        <taxon>Paenibacillus</taxon>
    </lineage>
</organism>
<protein>
    <recommendedName>
        <fullName evidence="3">Gfo/Idh/MocA-like oxidoreductase C-terminal domain-containing protein</fullName>
    </recommendedName>
</protein>
<name>A0A4Q9DE38_9BACL</name>
<accession>A0A4Q9DE38</accession>
<evidence type="ECO:0000313" key="2">
    <source>
        <dbReference type="Proteomes" id="UP000293142"/>
    </source>
</evidence>
<dbReference type="RefSeq" id="WP_131018357.1">
    <property type="nucleotide sequence ID" value="NZ_SIRE01000037.1"/>
</dbReference>
<dbReference type="AlphaFoldDB" id="A0A4Q9DE38"/>
<dbReference type="Proteomes" id="UP000293142">
    <property type="component" value="Unassembled WGS sequence"/>
</dbReference>
<sequence>MGKRFCRLEHRHRPGKGGMVAVQAEACKLQKYADIGKKASRNRVYSANQEGEYFHVDGQVGYPFVGEFILDCLNGTEQHETAEKMLARTNHWISTRNMHSH</sequence>
<dbReference type="EMBL" id="SIRE01000037">
    <property type="protein sequence ID" value="TBL69711.1"/>
    <property type="molecule type" value="Genomic_DNA"/>
</dbReference>
<reference evidence="1 2" key="1">
    <citation type="submission" date="2019-02" db="EMBL/GenBank/DDBJ databases">
        <title>Paenibacillus sp. nov., isolated from surface-sterilized tissue of Thalictrum simplex L.</title>
        <authorList>
            <person name="Tuo L."/>
        </authorList>
    </citation>
    <scope>NUCLEOTIDE SEQUENCE [LARGE SCALE GENOMIC DNA]</scope>
    <source>
        <strain evidence="1 2">N2SHLJ1</strain>
    </source>
</reference>
<evidence type="ECO:0008006" key="3">
    <source>
        <dbReference type="Google" id="ProtNLM"/>
    </source>
</evidence>
<keyword evidence="2" id="KW-1185">Reference proteome</keyword>
<dbReference type="Gene3D" id="3.40.50.720">
    <property type="entry name" value="NAD(P)-binding Rossmann-like Domain"/>
    <property type="match status" value="1"/>
</dbReference>
<dbReference type="OrthoDB" id="9808421at2"/>